<evidence type="ECO:0000313" key="7">
    <source>
        <dbReference type="Proteomes" id="UP000824998"/>
    </source>
</evidence>
<dbReference type="GO" id="GO:0008270">
    <property type="term" value="F:zinc ion binding"/>
    <property type="evidence" value="ECO:0007669"/>
    <property type="project" value="InterPro"/>
</dbReference>
<dbReference type="SMART" id="SM00906">
    <property type="entry name" value="Fungal_trans"/>
    <property type="match status" value="1"/>
</dbReference>
<dbReference type="Proteomes" id="UP000824998">
    <property type="component" value="Unassembled WGS sequence"/>
</dbReference>
<dbReference type="PROSITE" id="PS50048">
    <property type="entry name" value="ZN2_CY6_FUNGAL_2"/>
    <property type="match status" value="1"/>
</dbReference>
<dbReference type="InterPro" id="IPR001138">
    <property type="entry name" value="Zn2Cys6_DnaBD"/>
</dbReference>
<dbReference type="GO" id="GO:0006351">
    <property type="term" value="P:DNA-templated transcription"/>
    <property type="evidence" value="ECO:0007669"/>
    <property type="project" value="InterPro"/>
</dbReference>
<accession>A0A9P7YID4</accession>
<dbReference type="Gene3D" id="4.10.240.10">
    <property type="entry name" value="Zn(2)-C6 fungal-type DNA-binding domain"/>
    <property type="match status" value="1"/>
</dbReference>
<dbReference type="Pfam" id="PF00172">
    <property type="entry name" value="Zn_clus"/>
    <property type="match status" value="1"/>
</dbReference>
<dbReference type="InterPro" id="IPR036864">
    <property type="entry name" value="Zn2-C6_fun-type_DNA-bd_sf"/>
</dbReference>
<dbReference type="SUPFAM" id="SSF57701">
    <property type="entry name" value="Zn2/Cys6 DNA-binding domain"/>
    <property type="match status" value="1"/>
</dbReference>
<dbReference type="GO" id="GO:0003677">
    <property type="term" value="F:DNA binding"/>
    <property type="evidence" value="ECO:0007669"/>
    <property type="project" value="InterPro"/>
</dbReference>
<dbReference type="EMBL" id="MU251473">
    <property type="protein sequence ID" value="KAG9234141.1"/>
    <property type="molecule type" value="Genomic_DNA"/>
</dbReference>
<dbReference type="OrthoDB" id="2269373at2759"/>
<dbReference type="PANTHER" id="PTHR31001:SF85">
    <property type="entry name" value="ZN(II)2CYS6 TRANSCRIPTION FACTOR (EUROFUNG)"/>
    <property type="match status" value="1"/>
</dbReference>
<comment type="subcellular location">
    <subcellularLocation>
        <location evidence="1">Nucleus</location>
    </subcellularLocation>
</comment>
<dbReference type="InterPro" id="IPR050613">
    <property type="entry name" value="Sec_Metabolite_Reg"/>
</dbReference>
<dbReference type="PANTHER" id="PTHR31001">
    <property type="entry name" value="UNCHARACTERIZED TRANSCRIPTIONAL REGULATORY PROTEIN"/>
    <property type="match status" value="1"/>
</dbReference>
<evidence type="ECO:0000256" key="4">
    <source>
        <dbReference type="SAM" id="MobiDB-lite"/>
    </source>
</evidence>
<name>A0A9P7YID4_9HELO</name>
<keyword evidence="7" id="KW-1185">Reference proteome</keyword>
<dbReference type="InterPro" id="IPR007219">
    <property type="entry name" value="XnlR_reg_dom"/>
</dbReference>
<organism evidence="6 7">
    <name type="scientific">Amylocarpus encephaloides</name>
    <dbReference type="NCBI Taxonomy" id="45428"/>
    <lineage>
        <taxon>Eukaryota</taxon>
        <taxon>Fungi</taxon>
        <taxon>Dikarya</taxon>
        <taxon>Ascomycota</taxon>
        <taxon>Pezizomycotina</taxon>
        <taxon>Leotiomycetes</taxon>
        <taxon>Helotiales</taxon>
        <taxon>Helotiales incertae sedis</taxon>
        <taxon>Amylocarpus</taxon>
    </lineage>
</organism>
<proteinExistence type="predicted"/>
<evidence type="ECO:0000313" key="6">
    <source>
        <dbReference type="EMBL" id="KAG9234141.1"/>
    </source>
</evidence>
<evidence type="ECO:0000259" key="5">
    <source>
        <dbReference type="PROSITE" id="PS50048"/>
    </source>
</evidence>
<dbReference type="CDD" id="cd00067">
    <property type="entry name" value="GAL4"/>
    <property type="match status" value="1"/>
</dbReference>
<evidence type="ECO:0000256" key="3">
    <source>
        <dbReference type="ARBA" id="ARBA00023242"/>
    </source>
</evidence>
<dbReference type="GO" id="GO:0005634">
    <property type="term" value="C:nucleus"/>
    <property type="evidence" value="ECO:0007669"/>
    <property type="project" value="UniProtKB-SubCell"/>
</dbReference>
<dbReference type="CDD" id="cd12148">
    <property type="entry name" value="fungal_TF_MHR"/>
    <property type="match status" value="1"/>
</dbReference>
<evidence type="ECO:0000256" key="2">
    <source>
        <dbReference type="ARBA" id="ARBA00022723"/>
    </source>
</evidence>
<dbReference type="Pfam" id="PF04082">
    <property type="entry name" value="Fungal_trans"/>
    <property type="match status" value="1"/>
</dbReference>
<evidence type="ECO:0000256" key="1">
    <source>
        <dbReference type="ARBA" id="ARBA00004123"/>
    </source>
</evidence>
<dbReference type="AlphaFoldDB" id="A0A9P7YID4"/>
<sequence length="763" mass="85897">MTEGEDAPGLPPPSGDATSIRRKHPCVLCQSRKVKCDRNNPCANCTKARVECVSTSILPPKRRKKRFPEAELLARLRRYEAHLRNYGADIDAINQEEMPPPLIKSVAPSEEDFSQITAGCRSLSVRKAMGNTERYADRYGMPPFQEFHHNINSNFWSGVNDAFQDVEEILRGSSEDEDYENPIKETYDNIYTDSSDLLFGPKKDLDITLLHPSPVHIFQLWQAFLDNVNPLLKMIHTPTVQQQLLDATSELSNVSKSMHVLMFGIYCMAATSMSEEEIRTIFGQEKEDLLKQCQGGAQQALLQAGFLRTSDLMVLQGYVLYLLSNFNQTVDPRVLFCWSGIAVRIAQTMGLNFDGTHYSLSPFETEMRRRVWWQIIFMDARVGELAGNHPNVAQHLKNYHLPLNVNDSDLYPGMKDFPTEHAGGTEMIFVRPRCEITKFSLGISPDGMSLGGPARVDDSTLDAFSAHILEKYIKYCDTHIPIHVLARLNTVSNLSKLRFKKAMHPHKSISHLEAASRPDQEALFLHALQMVESYYQMTSTKSLERYLWHVYKHAPFPAHIYVLGALRNRKHDDTSERAWKALEGHFEGKFGVSHFQWKTKANIWKSPLHRAVSNLTIKAWEAREAALEPYGQPLETPRFIAQMRADLAAVRKSTPTSSSATQSEPSPPSQMCDIDMGIGGFGGSGQPNDPFAWINQPSDGMMDQALVFEQTTMGTATNDSNWMWNDWSQITPGTGTGPLEGMGMMGMSIGDPDPLGIERKYNS</sequence>
<protein>
    <submittedName>
        <fullName evidence="6">Fungal-specific transcription factor domain-containing protein</fullName>
    </submittedName>
</protein>
<dbReference type="GO" id="GO:0000981">
    <property type="term" value="F:DNA-binding transcription factor activity, RNA polymerase II-specific"/>
    <property type="evidence" value="ECO:0007669"/>
    <property type="project" value="InterPro"/>
</dbReference>
<feature type="compositionally biased region" description="Polar residues" evidence="4">
    <location>
        <begin position="653"/>
        <end position="664"/>
    </location>
</feature>
<dbReference type="SMART" id="SM00066">
    <property type="entry name" value="GAL4"/>
    <property type="match status" value="1"/>
</dbReference>
<feature type="region of interest" description="Disordered" evidence="4">
    <location>
        <begin position="650"/>
        <end position="672"/>
    </location>
</feature>
<keyword evidence="3" id="KW-0539">Nucleus</keyword>
<reference evidence="6" key="1">
    <citation type="journal article" date="2021" name="IMA Fungus">
        <title>Genomic characterization of three marine fungi, including Emericellopsis atlantica sp. nov. with signatures of a generalist lifestyle and marine biomass degradation.</title>
        <authorList>
            <person name="Hagestad O.C."/>
            <person name="Hou L."/>
            <person name="Andersen J.H."/>
            <person name="Hansen E.H."/>
            <person name="Altermark B."/>
            <person name="Li C."/>
            <person name="Kuhnert E."/>
            <person name="Cox R.J."/>
            <person name="Crous P.W."/>
            <person name="Spatafora J.W."/>
            <person name="Lail K."/>
            <person name="Amirebrahimi M."/>
            <person name="Lipzen A."/>
            <person name="Pangilinan J."/>
            <person name="Andreopoulos W."/>
            <person name="Hayes R.D."/>
            <person name="Ng V."/>
            <person name="Grigoriev I.V."/>
            <person name="Jackson S.A."/>
            <person name="Sutton T.D.S."/>
            <person name="Dobson A.D.W."/>
            <person name="Rama T."/>
        </authorList>
    </citation>
    <scope>NUCLEOTIDE SEQUENCE</scope>
    <source>
        <strain evidence="6">TRa018bII</strain>
    </source>
</reference>
<keyword evidence="2" id="KW-0479">Metal-binding</keyword>
<comment type="caution">
    <text evidence="6">The sequence shown here is derived from an EMBL/GenBank/DDBJ whole genome shotgun (WGS) entry which is preliminary data.</text>
</comment>
<gene>
    <name evidence="6" type="ORF">BJ875DRAFT_510231</name>
</gene>
<feature type="domain" description="Zn(2)-C6 fungal-type" evidence="5">
    <location>
        <begin position="25"/>
        <end position="54"/>
    </location>
</feature>